<sequence>MRARNFGLGTDVTSRAARCACVRSPLSTLPVGGKRVTEVETTHAPVMEHSPILVSQTEKTPILFVYTCHRLTVSGGSINRHLQ</sequence>
<organism evidence="1 2">
    <name type="scientific">Batillaria attramentaria</name>
    <dbReference type="NCBI Taxonomy" id="370345"/>
    <lineage>
        <taxon>Eukaryota</taxon>
        <taxon>Metazoa</taxon>
        <taxon>Spiralia</taxon>
        <taxon>Lophotrochozoa</taxon>
        <taxon>Mollusca</taxon>
        <taxon>Gastropoda</taxon>
        <taxon>Caenogastropoda</taxon>
        <taxon>Sorbeoconcha</taxon>
        <taxon>Cerithioidea</taxon>
        <taxon>Batillariidae</taxon>
        <taxon>Batillaria</taxon>
    </lineage>
</organism>
<protein>
    <submittedName>
        <fullName evidence="1">Uncharacterized protein</fullName>
    </submittedName>
</protein>
<keyword evidence="2" id="KW-1185">Reference proteome</keyword>
<evidence type="ECO:0000313" key="2">
    <source>
        <dbReference type="Proteomes" id="UP001519460"/>
    </source>
</evidence>
<proteinExistence type="predicted"/>
<reference evidence="1 2" key="1">
    <citation type="journal article" date="2023" name="Sci. Data">
        <title>Genome assembly of the Korean intertidal mud-creeper Batillaria attramentaria.</title>
        <authorList>
            <person name="Patra A.K."/>
            <person name="Ho P.T."/>
            <person name="Jun S."/>
            <person name="Lee S.J."/>
            <person name="Kim Y."/>
            <person name="Won Y.J."/>
        </authorList>
    </citation>
    <scope>NUCLEOTIDE SEQUENCE [LARGE SCALE GENOMIC DNA]</scope>
    <source>
        <strain evidence="1">Wonlab-2016</strain>
    </source>
</reference>
<dbReference type="Proteomes" id="UP001519460">
    <property type="component" value="Unassembled WGS sequence"/>
</dbReference>
<gene>
    <name evidence="1" type="ORF">BaRGS_00037051</name>
</gene>
<accession>A0ABD0JA21</accession>
<comment type="caution">
    <text evidence="1">The sequence shown here is derived from an EMBL/GenBank/DDBJ whole genome shotgun (WGS) entry which is preliminary data.</text>
</comment>
<name>A0ABD0JA21_9CAEN</name>
<dbReference type="EMBL" id="JACVVK020000543">
    <property type="protein sequence ID" value="KAK7466836.1"/>
    <property type="molecule type" value="Genomic_DNA"/>
</dbReference>
<dbReference type="AlphaFoldDB" id="A0ABD0JA21"/>
<evidence type="ECO:0000313" key="1">
    <source>
        <dbReference type="EMBL" id="KAK7466836.1"/>
    </source>
</evidence>